<sequence>MHHQVHVPRDMDEARKVAFQKLKTWEAQQMFDVVRRPGQKTVHADHFGTALDQALA</sequence>
<organism evidence="1 2">
    <name type="scientific">Sinosporangium siamense</name>
    <dbReference type="NCBI Taxonomy" id="1367973"/>
    <lineage>
        <taxon>Bacteria</taxon>
        <taxon>Bacillati</taxon>
        <taxon>Actinomycetota</taxon>
        <taxon>Actinomycetes</taxon>
        <taxon>Streptosporangiales</taxon>
        <taxon>Streptosporangiaceae</taxon>
        <taxon>Sinosporangium</taxon>
    </lineage>
</organism>
<dbReference type="AlphaFoldDB" id="A0A919V8Q7"/>
<evidence type="ECO:0000313" key="2">
    <source>
        <dbReference type="Proteomes" id="UP000606172"/>
    </source>
</evidence>
<dbReference type="Proteomes" id="UP000606172">
    <property type="component" value="Unassembled WGS sequence"/>
</dbReference>
<gene>
    <name evidence="1" type="ORF">Ssi02_47320</name>
</gene>
<reference evidence="1" key="1">
    <citation type="submission" date="2021-01" db="EMBL/GenBank/DDBJ databases">
        <title>Whole genome shotgun sequence of Sinosporangium siamense NBRC 109515.</title>
        <authorList>
            <person name="Komaki H."/>
            <person name="Tamura T."/>
        </authorList>
    </citation>
    <scope>NUCLEOTIDE SEQUENCE</scope>
    <source>
        <strain evidence="1">NBRC 109515</strain>
    </source>
</reference>
<accession>A0A919V8Q7</accession>
<dbReference type="EMBL" id="BOOW01000030">
    <property type="protein sequence ID" value="GII94501.1"/>
    <property type="molecule type" value="Genomic_DNA"/>
</dbReference>
<name>A0A919V8Q7_9ACTN</name>
<protein>
    <submittedName>
        <fullName evidence="1">Uncharacterized protein</fullName>
    </submittedName>
</protein>
<keyword evidence="2" id="KW-1185">Reference proteome</keyword>
<comment type="caution">
    <text evidence="1">The sequence shown here is derived from an EMBL/GenBank/DDBJ whole genome shotgun (WGS) entry which is preliminary data.</text>
</comment>
<evidence type="ECO:0000313" key="1">
    <source>
        <dbReference type="EMBL" id="GII94501.1"/>
    </source>
</evidence>
<proteinExistence type="predicted"/>